<reference evidence="1" key="1">
    <citation type="submission" date="2022-11" db="EMBL/GenBank/DDBJ databases">
        <authorList>
            <person name="Petersen C."/>
        </authorList>
    </citation>
    <scope>NUCLEOTIDE SEQUENCE</scope>
    <source>
        <strain evidence="1">IBT 34128</strain>
    </source>
</reference>
<comment type="caution">
    <text evidence="1">The sequence shown here is derived from an EMBL/GenBank/DDBJ whole genome shotgun (WGS) entry which is preliminary data.</text>
</comment>
<dbReference type="RefSeq" id="XP_056513282.1">
    <property type="nucleotide sequence ID" value="XM_056652215.1"/>
</dbReference>
<dbReference type="EMBL" id="JAPMSZ010000004">
    <property type="protein sequence ID" value="KAJ5104286.1"/>
    <property type="molecule type" value="Genomic_DNA"/>
</dbReference>
<evidence type="ECO:0000313" key="1">
    <source>
        <dbReference type="EMBL" id="KAJ5104286.1"/>
    </source>
</evidence>
<dbReference type="AlphaFoldDB" id="A0A9W9FPY2"/>
<reference evidence="1" key="2">
    <citation type="journal article" date="2023" name="IMA Fungus">
        <title>Comparative genomic study of the Penicillium genus elucidates a diverse pangenome and 15 lateral gene transfer events.</title>
        <authorList>
            <person name="Petersen C."/>
            <person name="Sorensen T."/>
            <person name="Nielsen M.R."/>
            <person name="Sondergaard T.E."/>
            <person name="Sorensen J.L."/>
            <person name="Fitzpatrick D.A."/>
            <person name="Frisvad J.C."/>
            <person name="Nielsen K.L."/>
        </authorList>
    </citation>
    <scope>NUCLEOTIDE SEQUENCE</scope>
    <source>
        <strain evidence="1">IBT 34128</strain>
    </source>
</reference>
<organism evidence="1 2">
    <name type="scientific">Penicillium alfredii</name>
    <dbReference type="NCBI Taxonomy" id="1506179"/>
    <lineage>
        <taxon>Eukaryota</taxon>
        <taxon>Fungi</taxon>
        <taxon>Dikarya</taxon>
        <taxon>Ascomycota</taxon>
        <taxon>Pezizomycotina</taxon>
        <taxon>Eurotiomycetes</taxon>
        <taxon>Eurotiomycetidae</taxon>
        <taxon>Eurotiales</taxon>
        <taxon>Aspergillaceae</taxon>
        <taxon>Penicillium</taxon>
    </lineage>
</organism>
<protein>
    <recommendedName>
        <fullName evidence="3">Arrestin-like N-terminal domain-containing protein</fullName>
    </recommendedName>
</protein>
<dbReference type="OrthoDB" id="2333384at2759"/>
<accession>A0A9W9FPY2</accession>
<gene>
    <name evidence="1" type="ORF">NUU61_001633</name>
</gene>
<dbReference type="InterPro" id="IPR014752">
    <property type="entry name" value="Arrestin-like_C"/>
</dbReference>
<name>A0A9W9FPY2_9EURO</name>
<evidence type="ECO:0008006" key="3">
    <source>
        <dbReference type="Google" id="ProtNLM"/>
    </source>
</evidence>
<dbReference type="Gene3D" id="2.60.40.640">
    <property type="match status" value="1"/>
</dbReference>
<keyword evidence="2" id="KW-1185">Reference proteome</keyword>
<evidence type="ECO:0000313" key="2">
    <source>
        <dbReference type="Proteomes" id="UP001141434"/>
    </source>
</evidence>
<sequence length="407" mass="45005">MPQATLQSSPELTITLDKETTFTAGETICGRVIRKSHIVDPDASIIVRLYGRAEVKIHFAGGMTQQTWRSCFNLFGGSRDSVNIHQGPLHIPPNSPEYGSWPFAIILPTHPDPASLLRDNADERSYLPLGDVSSQALPPTFYVKATAIGRVVEGYVQYYLEATLLGSGKKKYQATQPFSVRPISSPGAITDFDTQHRSEFRRRIVSQRLVPGMDSKLSVGQQMKKFLGSSKVPGYSFSLQLDIATVLQIGNPHTIPLRLRIKPIWEDTSEILNNVPQTILVKQFTLRLVLTTHYTSKRLRAKELQDTSSLLLANHTSKQSLKDAHIGAPTTADILMVPQDDASPPLDLGIALGIRASKGSQGEEIYPTFTTYNMKNEHHLEWELELALAGEVSKHDGKQQVTVMGPS</sequence>
<dbReference type="Proteomes" id="UP001141434">
    <property type="component" value="Unassembled WGS sequence"/>
</dbReference>
<dbReference type="GeneID" id="81391383"/>
<proteinExistence type="predicted"/>